<dbReference type="AlphaFoldDB" id="A0A5J4QAP4"/>
<keyword evidence="1" id="KW-1133">Transmembrane helix</keyword>
<protein>
    <submittedName>
        <fullName evidence="2">Uncharacterized protein</fullName>
    </submittedName>
</protein>
<reference evidence="2" key="1">
    <citation type="submission" date="2019-03" db="EMBL/GenBank/DDBJ databases">
        <title>Single cell metagenomics reveals metabolic interactions within the superorganism composed of flagellate Streblomastix strix and complex community of Bacteroidetes bacteria on its surface.</title>
        <authorList>
            <person name="Treitli S.C."/>
            <person name="Kolisko M."/>
            <person name="Husnik F."/>
            <person name="Keeling P."/>
            <person name="Hampl V."/>
        </authorList>
    </citation>
    <scope>NUCLEOTIDE SEQUENCE</scope>
    <source>
        <strain evidence="2">STM</strain>
    </source>
</reference>
<proteinExistence type="predicted"/>
<gene>
    <name evidence="2" type="ORF">EZS27_031722</name>
</gene>
<keyword evidence="1" id="KW-0812">Transmembrane</keyword>
<feature type="transmembrane region" description="Helical" evidence="1">
    <location>
        <begin position="17"/>
        <end position="34"/>
    </location>
</feature>
<evidence type="ECO:0000256" key="1">
    <source>
        <dbReference type="SAM" id="Phobius"/>
    </source>
</evidence>
<organism evidence="2">
    <name type="scientific">termite gut metagenome</name>
    <dbReference type="NCBI Taxonomy" id="433724"/>
    <lineage>
        <taxon>unclassified sequences</taxon>
        <taxon>metagenomes</taxon>
        <taxon>organismal metagenomes</taxon>
    </lineage>
</organism>
<evidence type="ECO:0000313" key="2">
    <source>
        <dbReference type="EMBL" id="KAA6318249.1"/>
    </source>
</evidence>
<accession>A0A5J4QAP4</accession>
<feature type="non-terminal residue" evidence="2">
    <location>
        <position position="1"/>
    </location>
</feature>
<comment type="caution">
    <text evidence="2">The sequence shown here is derived from an EMBL/GenBank/DDBJ whole genome shotgun (WGS) entry which is preliminary data.</text>
</comment>
<keyword evidence="1" id="KW-0472">Membrane</keyword>
<name>A0A5J4QAP4_9ZZZZ</name>
<dbReference type="EMBL" id="SNRY01004255">
    <property type="protein sequence ID" value="KAA6318249.1"/>
    <property type="molecule type" value="Genomic_DNA"/>
</dbReference>
<sequence length="50" mass="5337">KTIFGTPNNVVITLPNYMALLLVMTHATKVIFLGKASKNMTTPKGGGFLS</sequence>